<gene>
    <name evidence="4" type="ORF">DFH01_12205</name>
</gene>
<dbReference type="InterPro" id="IPR036148">
    <property type="entry name" value="MmgE/PrpD_sf"/>
</dbReference>
<dbReference type="InterPro" id="IPR005656">
    <property type="entry name" value="MmgE_PrpD"/>
</dbReference>
<evidence type="ECO:0000313" key="5">
    <source>
        <dbReference type="Proteomes" id="UP000245765"/>
    </source>
</evidence>
<evidence type="ECO:0000256" key="1">
    <source>
        <dbReference type="ARBA" id="ARBA00006174"/>
    </source>
</evidence>
<dbReference type="GO" id="GO:0016829">
    <property type="term" value="F:lyase activity"/>
    <property type="evidence" value="ECO:0007669"/>
    <property type="project" value="InterPro"/>
</dbReference>
<name>A0A317FIW6_9PROT</name>
<organism evidence="4 5">
    <name type="scientific">Falsiroseomonas bella</name>
    <dbReference type="NCBI Taxonomy" id="2184016"/>
    <lineage>
        <taxon>Bacteria</taxon>
        <taxon>Pseudomonadati</taxon>
        <taxon>Pseudomonadota</taxon>
        <taxon>Alphaproteobacteria</taxon>
        <taxon>Acetobacterales</taxon>
        <taxon>Roseomonadaceae</taxon>
        <taxon>Falsiroseomonas</taxon>
    </lineage>
</organism>
<dbReference type="PANTHER" id="PTHR16943">
    <property type="entry name" value="2-METHYLCITRATE DEHYDRATASE-RELATED"/>
    <property type="match status" value="1"/>
</dbReference>
<dbReference type="InterPro" id="IPR045337">
    <property type="entry name" value="MmgE_PrpD_C"/>
</dbReference>
<evidence type="ECO:0000259" key="3">
    <source>
        <dbReference type="Pfam" id="PF19305"/>
    </source>
</evidence>
<protein>
    <submittedName>
        <fullName evidence="4">2-methylcitrate dehydratase</fullName>
    </submittedName>
</protein>
<accession>A0A317FIW6</accession>
<dbReference type="AlphaFoldDB" id="A0A317FIW6"/>
<dbReference type="RefSeq" id="WP_109870686.1">
    <property type="nucleotide sequence ID" value="NZ_QGNA01000002.1"/>
</dbReference>
<dbReference type="InterPro" id="IPR045336">
    <property type="entry name" value="MmgE_PrpD_N"/>
</dbReference>
<feature type="domain" description="MmgE/PrpD C-terminal" evidence="3">
    <location>
        <begin position="274"/>
        <end position="425"/>
    </location>
</feature>
<dbReference type="InterPro" id="IPR042183">
    <property type="entry name" value="MmgE/PrpD_sf_1"/>
</dbReference>
<proteinExistence type="inferred from homology"/>
<comment type="caution">
    <text evidence="4">The sequence shown here is derived from an EMBL/GenBank/DDBJ whole genome shotgun (WGS) entry which is preliminary data.</text>
</comment>
<sequence>MAKAVAEGPTVAEQLAEAALAARPDAAVRETCERLLMDIIGLCVAARGTDYVAATLGAVEGSGGCTAFGHAGGFSSADAAIVNGTASHGEDYDDTFEGGPIHSGVVVVPAVLAAAERFGLSGADVLRGIAVGAEAACRLSTVVPKAVHKSGFHPTCVFGAPAAALAVAVAMRLSPRQVVDAIGISGSMASGIIEYLTDGAWTKRLHPGWAAQAGLRAALLAKGGFFGPRTVFEGPHGLFHGFAHTTEGNWAALLDGFGRDWVAATIAFKPWANGTMVQPYVDCAVKLRARGVKAEEIASITCETAEGILHRLWEPLSSKQAPPNAYAAKFSVPYGIAAGLVLGGAGLEAFTEEMVMRHDLRGLCARVTYVVDPQNPYPRAYTGHVRATLRDGSVVEERQANLRGGAADPLSRAEIEAKARDNCRYGGWDSARAEGLIGFGARAFDLPKLDLTPFRG</sequence>
<dbReference type="Proteomes" id="UP000245765">
    <property type="component" value="Unassembled WGS sequence"/>
</dbReference>
<dbReference type="Pfam" id="PF03972">
    <property type="entry name" value="MmgE_PrpD_N"/>
    <property type="match status" value="1"/>
</dbReference>
<dbReference type="OrthoDB" id="5415580at2"/>
<evidence type="ECO:0000313" key="4">
    <source>
        <dbReference type="EMBL" id="PWS37578.1"/>
    </source>
</evidence>
<evidence type="ECO:0000259" key="2">
    <source>
        <dbReference type="Pfam" id="PF03972"/>
    </source>
</evidence>
<dbReference type="SUPFAM" id="SSF103378">
    <property type="entry name" value="2-methylcitrate dehydratase PrpD"/>
    <property type="match status" value="1"/>
</dbReference>
<dbReference type="InterPro" id="IPR042188">
    <property type="entry name" value="MmgE/PrpD_sf_2"/>
</dbReference>
<reference evidence="5" key="1">
    <citation type="submission" date="2018-05" db="EMBL/GenBank/DDBJ databases">
        <authorList>
            <person name="Du Z."/>
            <person name="Wang X."/>
        </authorList>
    </citation>
    <scope>NUCLEOTIDE SEQUENCE [LARGE SCALE GENOMIC DNA]</scope>
    <source>
        <strain evidence="5">CQN31</strain>
    </source>
</reference>
<dbReference type="Pfam" id="PF19305">
    <property type="entry name" value="MmgE_PrpD_C"/>
    <property type="match status" value="1"/>
</dbReference>
<dbReference type="EMBL" id="QGNA01000002">
    <property type="protein sequence ID" value="PWS37578.1"/>
    <property type="molecule type" value="Genomic_DNA"/>
</dbReference>
<dbReference type="PANTHER" id="PTHR16943:SF8">
    <property type="entry name" value="2-METHYLCITRATE DEHYDRATASE"/>
    <property type="match status" value="1"/>
</dbReference>
<feature type="domain" description="MmgE/PrpD N-terminal" evidence="2">
    <location>
        <begin position="14"/>
        <end position="245"/>
    </location>
</feature>
<comment type="similarity">
    <text evidence="1">Belongs to the PrpD family.</text>
</comment>
<dbReference type="Gene3D" id="3.30.1330.120">
    <property type="entry name" value="2-methylcitrate dehydratase PrpD"/>
    <property type="match status" value="1"/>
</dbReference>
<keyword evidence="5" id="KW-1185">Reference proteome</keyword>
<dbReference type="Gene3D" id="1.10.4100.10">
    <property type="entry name" value="2-methylcitrate dehydratase PrpD"/>
    <property type="match status" value="1"/>
</dbReference>